<gene>
    <name evidence="1" type="ORF">JOF46_003497</name>
</gene>
<name>A0ABS4WHA1_9MICC</name>
<evidence type="ECO:0000313" key="1">
    <source>
        <dbReference type="EMBL" id="MBP2375585.1"/>
    </source>
</evidence>
<dbReference type="EMBL" id="JAGIOE010000001">
    <property type="protein sequence ID" value="MBP2375585.1"/>
    <property type="molecule type" value="Genomic_DNA"/>
</dbReference>
<comment type="caution">
    <text evidence="1">The sequence shown here is derived from an EMBL/GenBank/DDBJ whole genome shotgun (WGS) entry which is preliminary data.</text>
</comment>
<accession>A0ABS4WHA1</accession>
<organism evidence="1 2">
    <name type="scientific">Paeniglutamicibacter psychrophenolicus</name>
    <dbReference type="NCBI Taxonomy" id="257454"/>
    <lineage>
        <taxon>Bacteria</taxon>
        <taxon>Bacillati</taxon>
        <taxon>Actinomycetota</taxon>
        <taxon>Actinomycetes</taxon>
        <taxon>Micrococcales</taxon>
        <taxon>Micrococcaceae</taxon>
        <taxon>Paeniglutamicibacter</taxon>
    </lineage>
</organism>
<evidence type="ECO:0000313" key="2">
    <source>
        <dbReference type="Proteomes" id="UP000766570"/>
    </source>
</evidence>
<dbReference type="Proteomes" id="UP000766570">
    <property type="component" value="Unassembled WGS sequence"/>
</dbReference>
<protein>
    <submittedName>
        <fullName evidence="1">Uncharacterized protein</fullName>
    </submittedName>
</protein>
<sequence>MAVDDLHVAGSGIRPAKAGPPLIVDADAALARSVTLQCFQAIPWRHAQSIQDCRSIQLAELAIRGLTESRIKSFAGSQRRDALGVTVD</sequence>
<reference evidence="1 2" key="1">
    <citation type="submission" date="2021-03" db="EMBL/GenBank/DDBJ databases">
        <title>Sequencing the genomes of 1000 actinobacteria strains.</title>
        <authorList>
            <person name="Klenk H.-P."/>
        </authorList>
    </citation>
    <scope>NUCLEOTIDE SEQUENCE [LARGE SCALE GENOMIC DNA]</scope>
    <source>
        <strain evidence="1 2">DSM 15454</strain>
    </source>
</reference>
<proteinExistence type="predicted"/>
<keyword evidence="2" id="KW-1185">Reference proteome</keyword>